<feature type="compositionally biased region" description="Basic and acidic residues" evidence="1">
    <location>
        <begin position="67"/>
        <end position="76"/>
    </location>
</feature>
<protein>
    <submittedName>
        <fullName evidence="2">Uncharacterized protein</fullName>
    </submittedName>
</protein>
<dbReference type="AlphaFoldDB" id="A0A8X7VHU3"/>
<evidence type="ECO:0000313" key="2">
    <source>
        <dbReference type="EMBL" id="KAG2311699.1"/>
    </source>
</evidence>
<name>A0A8X7VHU3_BRACI</name>
<comment type="caution">
    <text evidence="2">The sequence shown here is derived from an EMBL/GenBank/DDBJ whole genome shotgun (WGS) entry which is preliminary data.</text>
</comment>
<feature type="region of interest" description="Disordered" evidence="1">
    <location>
        <begin position="1"/>
        <end position="146"/>
    </location>
</feature>
<dbReference type="Proteomes" id="UP000886595">
    <property type="component" value="Unassembled WGS sequence"/>
</dbReference>
<proteinExistence type="predicted"/>
<feature type="region of interest" description="Disordered" evidence="1">
    <location>
        <begin position="264"/>
        <end position="289"/>
    </location>
</feature>
<feature type="compositionally biased region" description="Polar residues" evidence="1">
    <location>
        <begin position="95"/>
        <end position="138"/>
    </location>
</feature>
<evidence type="ECO:0000313" key="3">
    <source>
        <dbReference type="Proteomes" id="UP000886595"/>
    </source>
</evidence>
<feature type="compositionally biased region" description="Basic and acidic residues" evidence="1">
    <location>
        <begin position="1"/>
        <end position="15"/>
    </location>
</feature>
<keyword evidence="3" id="KW-1185">Reference proteome</keyword>
<evidence type="ECO:0000256" key="1">
    <source>
        <dbReference type="SAM" id="MobiDB-lite"/>
    </source>
</evidence>
<dbReference type="OrthoDB" id="10693515at2759"/>
<feature type="compositionally biased region" description="Polar residues" evidence="1">
    <location>
        <begin position="77"/>
        <end position="87"/>
    </location>
</feature>
<feature type="compositionally biased region" description="Basic and acidic residues" evidence="1">
    <location>
        <begin position="32"/>
        <end position="56"/>
    </location>
</feature>
<sequence length="289" mass="31966">MSHRFSRAEKGKAKATDTFQHKPLVKSPPPLRRNDAEKISDSGFEKNKRQYDDKSLTRRSPLPLRGTSDHREHHENNSSTAKTQARGSASVELTRGNQNSPARGGSTRSNQSPATAPSNAQKRQSISSRLSNPRSGNASGDDKVSAIERLSVNTQRINRSEGVRLESGNLHNTAPQRMEMALQPHTIDPITRPLSSNVFDSGRLGPCERSPIKTLSEDRIYVSLCLGPLVSNTTDETDETDESKYPSFYPGLSAKAVGKRIAKRYTTHSPQQGIKMKRRRTTKAIPSPR</sequence>
<organism evidence="2 3">
    <name type="scientific">Brassica carinata</name>
    <name type="common">Ethiopian mustard</name>
    <name type="synonym">Abyssinian cabbage</name>
    <dbReference type="NCBI Taxonomy" id="52824"/>
    <lineage>
        <taxon>Eukaryota</taxon>
        <taxon>Viridiplantae</taxon>
        <taxon>Streptophyta</taxon>
        <taxon>Embryophyta</taxon>
        <taxon>Tracheophyta</taxon>
        <taxon>Spermatophyta</taxon>
        <taxon>Magnoliopsida</taxon>
        <taxon>eudicotyledons</taxon>
        <taxon>Gunneridae</taxon>
        <taxon>Pentapetalae</taxon>
        <taxon>rosids</taxon>
        <taxon>malvids</taxon>
        <taxon>Brassicales</taxon>
        <taxon>Brassicaceae</taxon>
        <taxon>Brassiceae</taxon>
        <taxon>Brassica</taxon>
    </lineage>
</organism>
<dbReference type="EMBL" id="JAAMPC010000005">
    <property type="protein sequence ID" value="KAG2311699.1"/>
    <property type="molecule type" value="Genomic_DNA"/>
</dbReference>
<reference evidence="2 3" key="1">
    <citation type="submission" date="2020-02" db="EMBL/GenBank/DDBJ databases">
        <authorList>
            <person name="Ma Q."/>
            <person name="Huang Y."/>
            <person name="Song X."/>
            <person name="Pei D."/>
        </authorList>
    </citation>
    <scope>NUCLEOTIDE SEQUENCE [LARGE SCALE GENOMIC DNA]</scope>
    <source>
        <strain evidence="2">Sxm20200214</strain>
        <tissue evidence="2">Leaf</tissue>
    </source>
</reference>
<gene>
    <name evidence="2" type="ORF">Bca52824_023256</name>
</gene>
<accession>A0A8X7VHU3</accession>